<sequence length="296" mass="34234">MYFFKLIFILLLKSCHMSLFMQDLSVIGTEQTQKAATVLENKPKNRFVNVLPYDRSRVKLTSSTPHNDYINANYMPGYNSDKEFIATQGPLPSTVSDFWRMIWEQKVKGIVMVTNCTEGGRTKCEQYWPDSRDPRVCGDLAVYTTSEQKRQDWTLREFQVKHRRTSEERTVKHFHFTAWPDHGVPEGTEVLIEFRSLVRKHIQMEAAGAPTVVHCSAGVGRTGTIIALDMLLQQMEKENAVDINGFVHKMRLNRPHMVQTEVNTQKKHVLKFQNFILNFLLKVHTQVTDNCEVKAK</sequence>
<evidence type="ECO:0000313" key="14">
    <source>
        <dbReference type="Ensembl" id="ENSNMLP00000031700.1"/>
    </source>
</evidence>
<dbReference type="PROSITE" id="PS50055">
    <property type="entry name" value="TYR_PHOSPHATASE_PTP"/>
    <property type="match status" value="1"/>
</dbReference>
<keyword evidence="7" id="KW-1133">Transmembrane helix</keyword>
<evidence type="ECO:0000256" key="9">
    <source>
        <dbReference type="ARBA" id="ARBA00023180"/>
    </source>
</evidence>
<dbReference type="SMART" id="SM00194">
    <property type="entry name" value="PTPc"/>
    <property type="match status" value="1"/>
</dbReference>
<dbReference type="GO" id="GO:0043235">
    <property type="term" value="C:receptor complex"/>
    <property type="evidence" value="ECO:0007669"/>
    <property type="project" value="TreeGrafter"/>
</dbReference>
<evidence type="ECO:0000256" key="2">
    <source>
        <dbReference type="ARBA" id="ARBA00013064"/>
    </source>
</evidence>
<keyword evidence="6" id="KW-0904">Protein phosphatase</keyword>
<evidence type="ECO:0000259" key="13">
    <source>
        <dbReference type="PROSITE" id="PS50056"/>
    </source>
</evidence>
<dbReference type="InterPro" id="IPR000242">
    <property type="entry name" value="PTP_cat"/>
</dbReference>
<feature type="domain" description="Tyrosine specific protein phosphatases" evidence="13">
    <location>
        <begin position="192"/>
        <end position="265"/>
    </location>
</feature>
<dbReference type="PRINTS" id="PR00700">
    <property type="entry name" value="PRTYPHPHTASE"/>
</dbReference>
<dbReference type="PROSITE" id="PS00383">
    <property type="entry name" value="TYR_PHOSPHATASE_1"/>
    <property type="match status" value="1"/>
</dbReference>
<evidence type="ECO:0000259" key="12">
    <source>
        <dbReference type="PROSITE" id="PS50055"/>
    </source>
</evidence>
<dbReference type="Pfam" id="PF00102">
    <property type="entry name" value="Y_phosphatase"/>
    <property type="match status" value="1"/>
</dbReference>
<comment type="catalytic activity">
    <reaction evidence="10">
        <text>O-phospho-L-tyrosyl-[protein] + H2O = L-tyrosyl-[protein] + phosphate</text>
        <dbReference type="Rhea" id="RHEA:10684"/>
        <dbReference type="Rhea" id="RHEA-COMP:10136"/>
        <dbReference type="Rhea" id="RHEA-COMP:20101"/>
        <dbReference type="ChEBI" id="CHEBI:15377"/>
        <dbReference type="ChEBI" id="CHEBI:43474"/>
        <dbReference type="ChEBI" id="CHEBI:46858"/>
        <dbReference type="ChEBI" id="CHEBI:61978"/>
        <dbReference type="EC" id="3.1.3.48"/>
    </reaction>
</comment>
<accession>A0A8C6UEH3</accession>
<keyword evidence="8" id="KW-0472">Membrane</keyword>
<dbReference type="InterPro" id="IPR029021">
    <property type="entry name" value="Prot-tyrosine_phosphatase-like"/>
</dbReference>
<evidence type="ECO:0000256" key="3">
    <source>
        <dbReference type="ARBA" id="ARBA00022692"/>
    </source>
</evidence>
<dbReference type="Proteomes" id="UP000694523">
    <property type="component" value="Unplaced"/>
</dbReference>
<dbReference type="PROSITE" id="PS50056">
    <property type="entry name" value="TYR_PHOSPHATASE_2"/>
    <property type="match status" value="1"/>
</dbReference>
<feature type="signal peptide" evidence="11">
    <location>
        <begin position="1"/>
        <end position="17"/>
    </location>
</feature>
<reference evidence="14" key="1">
    <citation type="submission" date="2025-08" db="UniProtKB">
        <authorList>
            <consortium name="Ensembl"/>
        </authorList>
    </citation>
    <scope>IDENTIFICATION</scope>
</reference>
<keyword evidence="3" id="KW-0812">Transmembrane</keyword>
<dbReference type="PANTHER" id="PTHR46957:SF10">
    <property type="entry name" value="PROTEIN TYROSINE PHOSPHATASE, RECEPTOR TYPE, H"/>
    <property type="match status" value="1"/>
</dbReference>
<feature type="domain" description="Tyrosine-protein phosphatase" evidence="12">
    <location>
        <begin position="40"/>
        <end position="261"/>
    </location>
</feature>
<evidence type="ECO:0000256" key="4">
    <source>
        <dbReference type="ARBA" id="ARBA00022729"/>
    </source>
</evidence>
<dbReference type="Ensembl" id="ENSNMLT00000035331.1">
    <property type="protein sequence ID" value="ENSNMLP00000031700.1"/>
    <property type="gene ID" value="ENSNMLG00000019891.1"/>
</dbReference>
<evidence type="ECO:0000256" key="7">
    <source>
        <dbReference type="ARBA" id="ARBA00022989"/>
    </source>
</evidence>
<feature type="chain" id="PRO_5034470046" description="protein-tyrosine-phosphatase" evidence="11">
    <location>
        <begin position="18"/>
        <end position="296"/>
    </location>
</feature>
<dbReference type="GO" id="GO:0004725">
    <property type="term" value="F:protein tyrosine phosphatase activity"/>
    <property type="evidence" value="ECO:0007669"/>
    <property type="project" value="UniProtKB-EC"/>
</dbReference>
<dbReference type="FunFam" id="3.90.190.10:FF:000009">
    <property type="entry name" value="Receptor-type tyrosine-protein phosphatase beta"/>
    <property type="match status" value="1"/>
</dbReference>
<dbReference type="SMART" id="SM00404">
    <property type="entry name" value="PTPc_motif"/>
    <property type="match status" value="1"/>
</dbReference>
<dbReference type="InterPro" id="IPR050713">
    <property type="entry name" value="RTP_Phos/Ushers"/>
</dbReference>
<dbReference type="InterPro" id="IPR003595">
    <property type="entry name" value="Tyr_Pase_cat"/>
</dbReference>
<dbReference type="PANTHER" id="PTHR46957">
    <property type="entry name" value="CYTOKINE RECEPTOR"/>
    <property type="match status" value="1"/>
</dbReference>
<reference evidence="14" key="2">
    <citation type="submission" date="2025-09" db="UniProtKB">
        <authorList>
            <consortium name="Ensembl"/>
        </authorList>
    </citation>
    <scope>IDENTIFICATION</scope>
</reference>
<dbReference type="InterPro" id="IPR016130">
    <property type="entry name" value="Tyr_Pase_AS"/>
</dbReference>
<protein>
    <recommendedName>
        <fullName evidence="2">protein-tyrosine-phosphatase</fullName>
        <ecNumber evidence="2">3.1.3.48</ecNumber>
    </recommendedName>
</protein>
<evidence type="ECO:0000256" key="1">
    <source>
        <dbReference type="ARBA" id="ARBA00004479"/>
    </source>
</evidence>
<dbReference type="SUPFAM" id="SSF52799">
    <property type="entry name" value="(Phosphotyrosine protein) phosphatases II"/>
    <property type="match status" value="1"/>
</dbReference>
<evidence type="ECO:0000256" key="5">
    <source>
        <dbReference type="ARBA" id="ARBA00022801"/>
    </source>
</evidence>
<comment type="subcellular location">
    <subcellularLocation>
        <location evidence="1">Membrane</location>
        <topology evidence="1">Single-pass type I membrane protein</topology>
    </subcellularLocation>
</comment>
<evidence type="ECO:0000256" key="10">
    <source>
        <dbReference type="ARBA" id="ARBA00051722"/>
    </source>
</evidence>
<keyword evidence="9" id="KW-0325">Glycoprotein</keyword>
<keyword evidence="4 11" id="KW-0732">Signal</keyword>
<dbReference type="AlphaFoldDB" id="A0A8C6UEH3"/>
<dbReference type="Gene3D" id="3.90.190.10">
    <property type="entry name" value="Protein tyrosine phosphatase superfamily"/>
    <property type="match status" value="1"/>
</dbReference>
<keyword evidence="15" id="KW-1185">Reference proteome</keyword>
<evidence type="ECO:0000256" key="8">
    <source>
        <dbReference type="ARBA" id="ARBA00023136"/>
    </source>
</evidence>
<evidence type="ECO:0000256" key="6">
    <source>
        <dbReference type="ARBA" id="ARBA00022912"/>
    </source>
</evidence>
<evidence type="ECO:0000256" key="11">
    <source>
        <dbReference type="SAM" id="SignalP"/>
    </source>
</evidence>
<dbReference type="InterPro" id="IPR000387">
    <property type="entry name" value="Tyr_Pase_dom"/>
</dbReference>
<name>A0A8C6UEH3_9GOBI</name>
<dbReference type="GO" id="GO:0016020">
    <property type="term" value="C:membrane"/>
    <property type="evidence" value="ECO:0007669"/>
    <property type="project" value="UniProtKB-SubCell"/>
</dbReference>
<evidence type="ECO:0000313" key="15">
    <source>
        <dbReference type="Proteomes" id="UP000694523"/>
    </source>
</evidence>
<organism evidence="14 15">
    <name type="scientific">Neogobius melanostomus</name>
    <name type="common">round goby</name>
    <dbReference type="NCBI Taxonomy" id="47308"/>
    <lineage>
        <taxon>Eukaryota</taxon>
        <taxon>Metazoa</taxon>
        <taxon>Chordata</taxon>
        <taxon>Craniata</taxon>
        <taxon>Vertebrata</taxon>
        <taxon>Euteleostomi</taxon>
        <taxon>Actinopterygii</taxon>
        <taxon>Neopterygii</taxon>
        <taxon>Teleostei</taxon>
        <taxon>Neoteleostei</taxon>
        <taxon>Acanthomorphata</taxon>
        <taxon>Gobiaria</taxon>
        <taxon>Gobiiformes</taxon>
        <taxon>Gobioidei</taxon>
        <taxon>Gobiidae</taxon>
        <taxon>Benthophilinae</taxon>
        <taxon>Neogobiini</taxon>
        <taxon>Neogobius</taxon>
    </lineage>
</organism>
<keyword evidence="5" id="KW-0378">Hydrolase</keyword>
<dbReference type="EC" id="3.1.3.48" evidence="2"/>
<proteinExistence type="predicted"/>